<evidence type="ECO:0000256" key="5">
    <source>
        <dbReference type="ARBA" id="ARBA00023295"/>
    </source>
</evidence>
<comment type="catalytic activity">
    <reaction evidence="1">
        <text>Hydrolysis of terminal non-reducing N-acetyl-D-hexosamine residues in N-acetyl-beta-D-hexosaminides.</text>
        <dbReference type="EC" id="3.2.1.52"/>
    </reaction>
</comment>
<name>A0A1W1I7D9_9BACT</name>
<dbReference type="STRING" id="1325564.NSJP_2759"/>
<dbReference type="InterPro" id="IPR001764">
    <property type="entry name" value="Glyco_hydro_3_N"/>
</dbReference>
<gene>
    <name evidence="7" type="ORF">NSJP_2759</name>
</gene>
<dbReference type="Pfam" id="PF00933">
    <property type="entry name" value="Glyco_hydro_3"/>
    <property type="match status" value="1"/>
</dbReference>
<evidence type="ECO:0000313" key="8">
    <source>
        <dbReference type="Proteomes" id="UP000192042"/>
    </source>
</evidence>
<reference evidence="7 8" key="1">
    <citation type="submission" date="2017-03" db="EMBL/GenBank/DDBJ databases">
        <authorList>
            <person name="Afonso C.L."/>
            <person name="Miller P.J."/>
            <person name="Scott M.A."/>
            <person name="Spackman E."/>
            <person name="Goraichik I."/>
            <person name="Dimitrov K.M."/>
            <person name="Suarez D.L."/>
            <person name="Swayne D.E."/>
        </authorList>
    </citation>
    <scope>NUCLEOTIDE SEQUENCE [LARGE SCALE GENOMIC DNA]</scope>
    <source>
        <strain evidence="7">Genome sequencing of Nitrospira japonica strain NJ11</strain>
    </source>
</reference>
<evidence type="ECO:0000313" key="7">
    <source>
        <dbReference type="EMBL" id="SLM48926.1"/>
    </source>
</evidence>
<feature type="domain" description="Glycoside hydrolase family 3 N-terminal" evidence="6">
    <location>
        <begin position="39"/>
        <end position="338"/>
    </location>
</feature>
<dbReference type="EC" id="3.2.1.52" evidence="3"/>
<accession>A0A1W1I7D9</accession>
<dbReference type="InterPro" id="IPR036962">
    <property type="entry name" value="Glyco_hydro_3_N_sf"/>
</dbReference>
<dbReference type="GO" id="GO:0005975">
    <property type="term" value="P:carbohydrate metabolic process"/>
    <property type="evidence" value="ECO:0007669"/>
    <property type="project" value="InterPro"/>
</dbReference>
<evidence type="ECO:0000256" key="3">
    <source>
        <dbReference type="ARBA" id="ARBA00012663"/>
    </source>
</evidence>
<dbReference type="GO" id="GO:0009254">
    <property type="term" value="P:peptidoglycan turnover"/>
    <property type="evidence" value="ECO:0007669"/>
    <property type="project" value="TreeGrafter"/>
</dbReference>
<dbReference type="Proteomes" id="UP000192042">
    <property type="component" value="Chromosome I"/>
</dbReference>
<evidence type="ECO:0000259" key="6">
    <source>
        <dbReference type="Pfam" id="PF00933"/>
    </source>
</evidence>
<keyword evidence="8" id="KW-1185">Reference proteome</keyword>
<comment type="similarity">
    <text evidence="2">Belongs to the glycosyl hydrolase 3 family.</text>
</comment>
<dbReference type="InterPro" id="IPR050226">
    <property type="entry name" value="NagZ_Beta-hexosaminidase"/>
</dbReference>
<dbReference type="GO" id="GO:0004563">
    <property type="term" value="F:beta-N-acetylhexosaminidase activity"/>
    <property type="evidence" value="ECO:0007669"/>
    <property type="project" value="UniProtKB-EC"/>
</dbReference>
<dbReference type="SUPFAM" id="SSF51445">
    <property type="entry name" value="(Trans)glycosidases"/>
    <property type="match status" value="1"/>
</dbReference>
<evidence type="ECO:0000256" key="1">
    <source>
        <dbReference type="ARBA" id="ARBA00001231"/>
    </source>
</evidence>
<evidence type="ECO:0000256" key="2">
    <source>
        <dbReference type="ARBA" id="ARBA00005336"/>
    </source>
</evidence>
<dbReference type="OrthoDB" id="9786661at2"/>
<keyword evidence="4" id="KW-0378">Hydrolase</keyword>
<dbReference type="KEGG" id="nja:NSJP_2759"/>
<dbReference type="InterPro" id="IPR017853">
    <property type="entry name" value="GH"/>
</dbReference>
<evidence type="ECO:0000256" key="4">
    <source>
        <dbReference type="ARBA" id="ARBA00022801"/>
    </source>
</evidence>
<protein>
    <recommendedName>
        <fullName evidence="3">beta-N-acetylhexosaminidase</fullName>
        <ecNumber evidence="3">3.2.1.52</ecNumber>
    </recommendedName>
</protein>
<dbReference type="AlphaFoldDB" id="A0A1W1I7D9"/>
<proteinExistence type="inferred from homology"/>
<keyword evidence="5" id="KW-0326">Glycosidase</keyword>
<dbReference type="Gene3D" id="3.20.20.300">
    <property type="entry name" value="Glycoside hydrolase, family 3, N-terminal domain"/>
    <property type="match status" value="1"/>
</dbReference>
<dbReference type="EMBL" id="LT828648">
    <property type="protein sequence ID" value="SLM48926.1"/>
    <property type="molecule type" value="Genomic_DNA"/>
</dbReference>
<organism evidence="7 8">
    <name type="scientific">Nitrospira japonica</name>
    <dbReference type="NCBI Taxonomy" id="1325564"/>
    <lineage>
        <taxon>Bacteria</taxon>
        <taxon>Pseudomonadati</taxon>
        <taxon>Nitrospirota</taxon>
        <taxon>Nitrospiria</taxon>
        <taxon>Nitrospirales</taxon>
        <taxon>Nitrospiraceae</taxon>
        <taxon>Nitrospira</taxon>
    </lineage>
</organism>
<dbReference type="PANTHER" id="PTHR30480:SF13">
    <property type="entry name" value="BETA-HEXOSAMINIDASE"/>
    <property type="match status" value="1"/>
</dbReference>
<dbReference type="PANTHER" id="PTHR30480">
    <property type="entry name" value="BETA-HEXOSAMINIDASE-RELATED"/>
    <property type="match status" value="1"/>
</dbReference>
<sequence length="347" mass="38418">MTEPVPPSMDDRPAIGHCFLLGFRGTEIPPWLRQFAGTHGLGGVILFDFNCQTKTYDNNIRNPEQVRDLCAEISALPSGPLLFVDQEGGRVRRLKDEQGFAPLPSQQTFSRLPPEEKRRLIGDSFQELARLGFHYNLAPVIDLNFNPLNPDIGAVERSYSIEPAIVRDNVRILDAAAKAAGIGLSLKHFPGLGGATVNSHRELTDLSDTISDDQLELFYQFGESISGESIVVSHGIVRQWEEGTPVSMSPIAIAKLRQRLPRALLISDDLHMQGLQKKYQTGEACAVGLRAGLDMLCIGNNLMPEDELVLSYAKAICRQMRTDAFLADQVRLAVARVAKAKRRFNRT</sequence>